<name>A0A109QIU4_9CAUD</name>
<evidence type="ECO:0000256" key="1">
    <source>
        <dbReference type="SAM" id="Phobius"/>
    </source>
</evidence>
<evidence type="ECO:0000313" key="2">
    <source>
        <dbReference type="EMBL" id="AMB18728.1"/>
    </source>
</evidence>
<sequence>MKKLWSGIIAVGQFVLGLVALIVGWLFLASTYIFFIALPAVIVAIVIYLLVKYTGVL</sequence>
<organism evidence="2 3">
    <name type="scientific">Bacillus phage Eldridge</name>
    <dbReference type="NCBI Taxonomy" id="1776293"/>
    <lineage>
        <taxon>Viruses</taxon>
        <taxon>Duplodnaviria</taxon>
        <taxon>Heunggongvirae</taxon>
        <taxon>Uroviricota</taxon>
        <taxon>Caudoviricetes</taxon>
        <taxon>Herelleviridae</taxon>
        <taxon>Bastillevirinae</taxon>
        <taxon>Eldridgevirus</taxon>
        <taxon>Eldridgevirus eldridge</taxon>
    </lineage>
</organism>
<reference evidence="2 3" key="1">
    <citation type="journal article" date="2016" name="Genome Announc.">
        <title>Complete Genome Sequence of Bacillus megaterium Bacteriophage Eldridge.</title>
        <authorList>
            <person name="Reveille A.M."/>
            <person name="Eldridge K.A."/>
            <person name="Temple L.M."/>
        </authorList>
    </citation>
    <scope>NUCLEOTIDE SEQUENCE [LARGE SCALE GENOMIC DNA]</scope>
</reference>
<dbReference type="EMBL" id="KU253712">
    <property type="protein sequence ID" value="AMB18728.1"/>
    <property type="molecule type" value="Genomic_DNA"/>
</dbReference>
<proteinExistence type="predicted"/>
<dbReference type="GeneID" id="28801807"/>
<feature type="transmembrane region" description="Helical" evidence="1">
    <location>
        <begin position="32"/>
        <end position="51"/>
    </location>
</feature>
<dbReference type="KEGG" id="vg:28801807"/>
<dbReference type="Proteomes" id="UP000204502">
    <property type="component" value="Segment"/>
</dbReference>
<keyword evidence="1" id="KW-0812">Transmembrane</keyword>
<dbReference type="RefSeq" id="YP_009274852.1">
    <property type="nucleotide sequence ID" value="NC_030920.1"/>
</dbReference>
<gene>
    <name evidence="2" type="ORF">Eldridge_0148</name>
</gene>
<accession>A0A109QIU4</accession>
<evidence type="ECO:0000313" key="3">
    <source>
        <dbReference type="Proteomes" id="UP000204502"/>
    </source>
</evidence>
<keyword evidence="1" id="KW-0472">Membrane</keyword>
<keyword evidence="3" id="KW-1185">Reference proteome</keyword>
<feature type="transmembrane region" description="Helical" evidence="1">
    <location>
        <begin position="7"/>
        <end position="26"/>
    </location>
</feature>
<keyword evidence="1" id="KW-1133">Transmembrane helix</keyword>
<protein>
    <submittedName>
        <fullName evidence="2">Uncharacterized protein</fullName>
    </submittedName>
</protein>